<proteinExistence type="predicted"/>
<evidence type="ECO:0000313" key="4">
    <source>
        <dbReference type="Proteomes" id="UP001612812"/>
    </source>
</evidence>
<accession>A0ABW7ZJN4</accession>
<evidence type="ECO:0000256" key="1">
    <source>
        <dbReference type="SAM" id="MobiDB-lite"/>
    </source>
</evidence>
<evidence type="ECO:0000313" key="3">
    <source>
        <dbReference type="EMBL" id="MFI7263063.1"/>
    </source>
</evidence>
<keyword evidence="4" id="KW-1185">Reference proteome</keyword>
<comment type="caution">
    <text evidence="3">The sequence shown here is derived from an EMBL/GenBank/DDBJ whole genome shotgun (WGS) entry which is preliminary data.</text>
</comment>
<organism evidence="3 4">
    <name type="scientific">Micromonospora maritima</name>
    <dbReference type="NCBI Taxonomy" id="986711"/>
    <lineage>
        <taxon>Bacteria</taxon>
        <taxon>Bacillati</taxon>
        <taxon>Actinomycetota</taxon>
        <taxon>Actinomycetes</taxon>
        <taxon>Micromonosporales</taxon>
        <taxon>Micromonosporaceae</taxon>
        <taxon>Micromonospora</taxon>
    </lineage>
</organism>
<keyword evidence="2" id="KW-0472">Membrane</keyword>
<protein>
    <submittedName>
        <fullName evidence="3">Uncharacterized protein</fullName>
    </submittedName>
</protein>
<feature type="region of interest" description="Disordered" evidence="1">
    <location>
        <begin position="101"/>
        <end position="120"/>
    </location>
</feature>
<dbReference type="Proteomes" id="UP001612812">
    <property type="component" value="Unassembled WGS sequence"/>
</dbReference>
<dbReference type="RefSeq" id="WP_396768974.1">
    <property type="nucleotide sequence ID" value="NZ_JBITLA010000003.1"/>
</dbReference>
<feature type="transmembrane region" description="Helical" evidence="2">
    <location>
        <begin position="127"/>
        <end position="148"/>
    </location>
</feature>
<name>A0ABW7ZJN4_9ACTN</name>
<keyword evidence="2" id="KW-1133">Transmembrane helix</keyword>
<sequence>MTSLAIFLTMIVLAAVLVRTVDRSGPDDGSPDDGLEPRAADADVVTLSGTVALRCWTVPLAAGRSRTRATATIVRKRARPAGRRTAPGLTLRHRETGGRLRHVLHPLPGPTRTGEAIPAPGRRSRPLIIGTGVVLLATMAVIALPAVAAGPAADRDFCPRRTSVTISDRGQTLDAWLRRDTGGLFLHLCWRGAGGDDEVLRWAATAQDRTTDSPTGVAVVPLTGRTALGNASLAAGRTWTLRFEVSTRNGGRSLMTTTVRT</sequence>
<gene>
    <name evidence="3" type="ORF">ACIBP4_12280</name>
</gene>
<reference evidence="3 4" key="1">
    <citation type="submission" date="2024-10" db="EMBL/GenBank/DDBJ databases">
        <title>The Natural Products Discovery Center: Release of the First 8490 Sequenced Strains for Exploring Actinobacteria Biosynthetic Diversity.</title>
        <authorList>
            <person name="Kalkreuter E."/>
            <person name="Kautsar S.A."/>
            <person name="Yang D."/>
            <person name="Bader C.D."/>
            <person name="Teijaro C.N."/>
            <person name="Fluegel L."/>
            <person name="Davis C.M."/>
            <person name="Simpson J.R."/>
            <person name="Lauterbach L."/>
            <person name="Steele A.D."/>
            <person name="Gui C."/>
            <person name="Meng S."/>
            <person name="Li G."/>
            <person name="Viehrig K."/>
            <person name="Ye F."/>
            <person name="Su P."/>
            <person name="Kiefer A.F."/>
            <person name="Nichols A."/>
            <person name="Cepeda A.J."/>
            <person name="Yan W."/>
            <person name="Fan B."/>
            <person name="Jiang Y."/>
            <person name="Adhikari A."/>
            <person name="Zheng C.-J."/>
            <person name="Schuster L."/>
            <person name="Cowan T.M."/>
            <person name="Smanski M.J."/>
            <person name="Chevrette M.G."/>
            <person name="De Carvalho L.P.S."/>
            <person name="Shen B."/>
        </authorList>
    </citation>
    <scope>NUCLEOTIDE SEQUENCE [LARGE SCALE GENOMIC DNA]</scope>
    <source>
        <strain evidence="3 4">NPDC049845</strain>
    </source>
</reference>
<dbReference type="EMBL" id="JBITLE010000003">
    <property type="protein sequence ID" value="MFI7263063.1"/>
    <property type="molecule type" value="Genomic_DNA"/>
</dbReference>
<evidence type="ECO:0000256" key="2">
    <source>
        <dbReference type="SAM" id="Phobius"/>
    </source>
</evidence>
<keyword evidence="2" id="KW-0812">Transmembrane</keyword>